<evidence type="ECO:0008006" key="6">
    <source>
        <dbReference type="Google" id="ProtNLM"/>
    </source>
</evidence>
<organism evidence="3 4">
    <name type="scientific">Vibrio orientalis CIP 102891 = ATCC 33934</name>
    <dbReference type="NCBI Taxonomy" id="675816"/>
    <lineage>
        <taxon>Bacteria</taxon>
        <taxon>Pseudomonadati</taxon>
        <taxon>Pseudomonadota</taxon>
        <taxon>Gammaproteobacteria</taxon>
        <taxon>Vibrionales</taxon>
        <taxon>Vibrionaceae</taxon>
        <taxon>Vibrio</taxon>
        <taxon>Vibrio oreintalis group</taxon>
    </lineage>
</organism>
<protein>
    <recommendedName>
        <fullName evidence="6">ATPase</fullName>
    </recommendedName>
</protein>
<dbReference type="STRING" id="675816.VIA_001114"/>
<evidence type="ECO:0000313" key="3">
    <source>
        <dbReference type="EMBL" id="EGU48408.1"/>
    </source>
</evidence>
<evidence type="ECO:0000256" key="1">
    <source>
        <dbReference type="SAM" id="SignalP"/>
    </source>
</evidence>
<reference evidence="3" key="2">
    <citation type="submission" date="2011-08" db="EMBL/GenBank/DDBJ databases">
        <authorList>
            <person name="Hoffman M."/>
            <person name="Strain E.A."/>
            <person name="Brown E."/>
            <person name="Allard M.W."/>
        </authorList>
    </citation>
    <scope>NUCLEOTIDE SEQUENCE</scope>
    <source>
        <strain evidence="3">CIP 102891</strain>
    </source>
</reference>
<evidence type="ECO:0000313" key="5">
    <source>
        <dbReference type="Proteomes" id="UP000003515"/>
    </source>
</evidence>
<dbReference type="RefSeq" id="WP_004411624.1">
    <property type="nucleotide sequence ID" value="NZ_ACZV01000004.1"/>
</dbReference>
<name>C9QDQ4_VIBOR</name>
<comment type="caution">
    <text evidence="3">The sequence shown here is derived from an EMBL/GenBank/DDBJ whole genome shotgun (WGS) entry which is preliminary data.</text>
</comment>
<dbReference type="EMBL" id="ACZV01000004">
    <property type="protein sequence ID" value="EEX93956.1"/>
    <property type="molecule type" value="Genomic_DNA"/>
</dbReference>
<feature type="chain" id="PRO_5003001350" description="ATPase" evidence="1">
    <location>
        <begin position="28"/>
        <end position="115"/>
    </location>
</feature>
<evidence type="ECO:0000313" key="4">
    <source>
        <dbReference type="Proteomes" id="UP000002817"/>
    </source>
</evidence>
<sequence>MKNKTILTLLSLALFPTIGLSSSIVAAANNQGFPLVETRPELVDQQSARYFVKYKQGKQQQVRELLLANGLEVVETLDNERVLVVTGASESVEALNGSSAVEYTEQEPIRKLLSP</sequence>
<dbReference type="AlphaFoldDB" id="C9QDQ4"/>
<dbReference type="Proteomes" id="UP000003515">
    <property type="component" value="Unassembled WGS sequence"/>
</dbReference>
<dbReference type="eggNOG" id="ENOG5031YCC">
    <property type="taxonomic scope" value="Bacteria"/>
</dbReference>
<evidence type="ECO:0000313" key="2">
    <source>
        <dbReference type="EMBL" id="EEX93956.1"/>
    </source>
</evidence>
<dbReference type="EMBL" id="AFWH01000040">
    <property type="protein sequence ID" value="EGU48408.1"/>
    <property type="molecule type" value="Genomic_DNA"/>
</dbReference>
<proteinExistence type="predicted"/>
<dbReference type="PATRIC" id="fig|675816.5.peg.3058"/>
<reference evidence="3 4" key="3">
    <citation type="journal article" date="2012" name="Int. J. Syst. Evol. Microbiol.">
        <title>Vibrio caribbeanicus sp. nov., isolated from the marine sponge Scleritoderma cyanea.</title>
        <authorList>
            <person name="Hoffmann M."/>
            <person name="Monday S.R."/>
            <person name="Allard M.W."/>
            <person name="Strain E.A."/>
            <person name="Whittaker P."/>
            <person name="Naum M."/>
            <person name="McCarthy P.J."/>
            <person name="Lopez J.V."/>
            <person name="Fischer M."/>
            <person name="Brown E.W."/>
        </authorList>
    </citation>
    <scope>NUCLEOTIDE SEQUENCE [LARGE SCALE GENOMIC DNA]</scope>
    <source>
        <strain evidence="3">CIP 102891</strain>
        <strain evidence="4">CIP 102891 / ATCC 33934</strain>
    </source>
</reference>
<reference evidence="2 5" key="1">
    <citation type="submission" date="2009-10" db="EMBL/GenBank/DDBJ databases">
        <authorList>
            <consortium name="Los Alamos National Laboratory (LANL)"/>
            <consortium name="National Microbial Pathogen Data Resource (NMPDR)"/>
            <person name="Munk A.C."/>
            <person name="Chertkov O."/>
            <person name="Tapia R."/>
            <person name="Green L."/>
            <person name="Rogers Y."/>
            <person name="Detter J.C."/>
            <person name="Bruce D."/>
            <person name="Brettin T.S."/>
            <person name="Colwell R.R."/>
            <person name="Huq A."/>
            <person name="Grim C.J."/>
            <person name="Hasan N.A."/>
            <person name="Bartels D."/>
            <person name="Vonstein V."/>
        </authorList>
    </citation>
    <scope>NUCLEOTIDE SEQUENCE [LARGE SCALE GENOMIC DNA]</scope>
    <source>
        <strain evidence="2 5">CIP 102891</strain>
    </source>
</reference>
<feature type="signal peptide" evidence="1">
    <location>
        <begin position="1"/>
        <end position="27"/>
    </location>
</feature>
<dbReference type="Proteomes" id="UP000002817">
    <property type="component" value="Unassembled WGS sequence"/>
</dbReference>
<keyword evidence="5" id="KW-1185">Reference proteome</keyword>
<gene>
    <name evidence="2" type="ORF">VIA_001114</name>
    <name evidence="3" type="ORF">VIOR3934_14897</name>
</gene>
<dbReference type="OrthoDB" id="5877255at2"/>
<accession>C9QDQ4</accession>
<keyword evidence="1" id="KW-0732">Signal</keyword>